<dbReference type="InterPro" id="IPR016169">
    <property type="entry name" value="FAD-bd_PCMH_sub2"/>
</dbReference>
<dbReference type="Gene3D" id="3.30.465.10">
    <property type="match status" value="1"/>
</dbReference>
<feature type="signal peptide" evidence="2">
    <location>
        <begin position="1"/>
        <end position="19"/>
    </location>
</feature>
<dbReference type="InterPro" id="IPR036318">
    <property type="entry name" value="FAD-bd_PCMH-like_sf"/>
</dbReference>
<dbReference type="PROSITE" id="PS51387">
    <property type="entry name" value="FAD_PCMH"/>
    <property type="match status" value="1"/>
</dbReference>
<dbReference type="Pfam" id="PF01565">
    <property type="entry name" value="FAD_binding_4"/>
    <property type="match status" value="1"/>
</dbReference>
<protein>
    <recommendedName>
        <fullName evidence="3">FAD-binding PCMH-type domain-containing protein</fullName>
    </recommendedName>
</protein>
<feature type="compositionally biased region" description="Basic and acidic residues" evidence="1">
    <location>
        <begin position="496"/>
        <end position="509"/>
    </location>
</feature>
<dbReference type="eggNOG" id="KOG4730">
    <property type="taxonomic scope" value="Eukaryota"/>
</dbReference>
<dbReference type="HOGENOM" id="CLU_530170_0_0_1"/>
<feature type="domain" description="FAD-binding PCMH-type" evidence="3">
    <location>
        <begin position="32"/>
        <end position="218"/>
    </location>
</feature>
<dbReference type="RefSeq" id="XP_001222439.1">
    <property type="nucleotide sequence ID" value="XM_001222438.1"/>
</dbReference>
<dbReference type="AlphaFoldDB" id="Q2H4S1"/>
<evidence type="ECO:0000256" key="1">
    <source>
        <dbReference type="SAM" id="MobiDB-lite"/>
    </source>
</evidence>
<dbReference type="Proteomes" id="UP000001056">
    <property type="component" value="Unassembled WGS sequence"/>
</dbReference>
<dbReference type="GO" id="GO:0003885">
    <property type="term" value="F:D-arabinono-1,4-lactone oxidase activity"/>
    <property type="evidence" value="ECO:0007669"/>
    <property type="project" value="TreeGrafter"/>
</dbReference>
<dbReference type="OrthoDB" id="371463at2759"/>
<organism evidence="4 5">
    <name type="scientific">Chaetomium globosum (strain ATCC 6205 / CBS 148.51 / DSM 1962 / NBRC 6347 / NRRL 1970)</name>
    <name type="common">Soil fungus</name>
    <dbReference type="NCBI Taxonomy" id="306901"/>
    <lineage>
        <taxon>Eukaryota</taxon>
        <taxon>Fungi</taxon>
        <taxon>Dikarya</taxon>
        <taxon>Ascomycota</taxon>
        <taxon>Pezizomycotina</taxon>
        <taxon>Sordariomycetes</taxon>
        <taxon>Sordariomycetidae</taxon>
        <taxon>Sordariales</taxon>
        <taxon>Chaetomiaceae</taxon>
        <taxon>Chaetomium</taxon>
    </lineage>
</organism>
<keyword evidence="5" id="KW-1185">Reference proteome</keyword>
<proteinExistence type="predicted"/>
<dbReference type="InterPro" id="IPR006094">
    <property type="entry name" value="Oxid_FAD_bind_N"/>
</dbReference>
<evidence type="ECO:0000313" key="5">
    <source>
        <dbReference type="Proteomes" id="UP000001056"/>
    </source>
</evidence>
<dbReference type="GO" id="GO:0071949">
    <property type="term" value="F:FAD binding"/>
    <property type="evidence" value="ECO:0007669"/>
    <property type="project" value="InterPro"/>
</dbReference>
<feature type="region of interest" description="Disordered" evidence="1">
    <location>
        <begin position="474"/>
        <end position="523"/>
    </location>
</feature>
<dbReference type="PANTHER" id="PTHR43762:SF1">
    <property type="entry name" value="D-ARABINONO-1,4-LACTONE OXIDASE"/>
    <property type="match status" value="1"/>
</dbReference>
<evidence type="ECO:0000256" key="2">
    <source>
        <dbReference type="SAM" id="SignalP"/>
    </source>
</evidence>
<dbReference type="InParanoid" id="Q2H4S1"/>
<dbReference type="PANTHER" id="PTHR43762">
    <property type="entry name" value="L-GULONOLACTONE OXIDASE"/>
    <property type="match status" value="1"/>
</dbReference>
<name>Q2H4S1_CHAGB</name>
<evidence type="ECO:0000313" key="4">
    <source>
        <dbReference type="EMBL" id="EAQ89725.1"/>
    </source>
</evidence>
<evidence type="ECO:0000259" key="3">
    <source>
        <dbReference type="PROSITE" id="PS51387"/>
    </source>
</evidence>
<dbReference type="GeneID" id="4391503"/>
<dbReference type="InterPro" id="IPR010031">
    <property type="entry name" value="FAD_lactone_oxidase-like"/>
</dbReference>
<gene>
    <name evidence="4" type="ORF">CHGG_06344</name>
</gene>
<dbReference type="OMA" id="YGMISPY"/>
<dbReference type="InterPro" id="IPR016166">
    <property type="entry name" value="FAD-bd_PCMH"/>
</dbReference>
<dbReference type="SUPFAM" id="SSF56176">
    <property type="entry name" value="FAD-binding/transporter-associated domain-like"/>
    <property type="match status" value="1"/>
</dbReference>
<dbReference type="STRING" id="306901.Q2H4S1"/>
<feature type="chain" id="PRO_5004209275" description="FAD-binding PCMH-type domain-containing protein" evidence="2">
    <location>
        <begin position="20"/>
        <end position="532"/>
    </location>
</feature>
<reference evidence="5" key="1">
    <citation type="journal article" date="2015" name="Genome Announc.">
        <title>Draft genome sequence of the cellulolytic fungus Chaetomium globosum.</title>
        <authorList>
            <person name="Cuomo C.A."/>
            <person name="Untereiner W.A."/>
            <person name="Ma L.-J."/>
            <person name="Grabherr M."/>
            <person name="Birren B.W."/>
        </authorList>
    </citation>
    <scope>NUCLEOTIDE SEQUENCE [LARGE SCALE GENOMIC DNA]</scope>
    <source>
        <strain evidence="5">ATCC 6205 / CBS 148.51 / DSM 1962 / NBRC 6347 / NRRL 1970</strain>
    </source>
</reference>
<keyword evidence="2" id="KW-0732">Signal</keyword>
<dbReference type="VEuPathDB" id="FungiDB:CHGG_06344"/>
<dbReference type="GO" id="GO:0005739">
    <property type="term" value="C:mitochondrion"/>
    <property type="evidence" value="ECO:0007669"/>
    <property type="project" value="TreeGrafter"/>
</dbReference>
<accession>Q2H4S1</accession>
<dbReference type="EMBL" id="CH408031">
    <property type="protein sequence ID" value="EAQ89725.1"/>
    <property type="molecule type" value="Genomic_DNA"/>
</dbReference>
<sequence length="532" mass="59181">MRSLPHLLAALLTTTGAAAFEYNTFDGPGFPSCYNVSRVHNATSVADMAAVVKEVAAAASSSSSSSAVGRVRAAGKGHMWYDTQCSDAWTVVVRTEQVNAISEFALPAGADRGSVWVEAGTTFFQLAEYLHARGASVGYTLTNWNISFGGSVAMGAHRSSIREESMVAAGVLAMDIIDGSGEVRRVVRDEGDDEWLAASTSLGLLGIIARIQLQVYARERIGGVADKFRLDEKDVLDGDIYGMIAPYATANLWWWPYKRKFHHRYYDPVPSNSTPQEGFQNTFSVTELEAIAARTLLDSGKYLPTSNMLAEEIFFGLWEKPNFREKTTNEEIKEWPVYGWNYDVLIGGLYPDQKAEWEYGLAGYTMELAFPMPLANKMLKRVRQLFDDELKKGIVMTSTYRSGINIKFGKAYFDFLGQVTYNTTDGADWTKGAIMFDFPSFRPTIGDHKRFNEQFCKGIWYKASGTTVELTVTQRPQSSQHAHRRVPRAARTGTKNTREVFTRSVKNLDPKSPAHLHDASVSRPYADLFSPP</sequence>